<proteinExistence type="predicted"/>
<sequence length="74" mass="7970">MASTSVQALYNITTPALRSTVHLHRFVQTPPHPGQSTEADAFAARQAWFTVAATRDITLIFFVGMAAATGKLPL</sequence>
<evidence type="ECO:0000313" key="1">
    <source>
        <dbReference type="EMBL" id="GAA6131416.1"/>
    </source>
</evidence>
<protein>
    <submittedName>
        <fullName evidence="1">Uncharacterized protein</fullName>
    </submittedName>
</protein>
<keyword evidence="2" id="KW-1185">Reference proteome</keyword>
<dbReference type="EMBL" id="BAABWD010000001">
    <property type="protein sequence ID" value="GAA6131416.1"/>
    <property type="molecule type" value="Genomic_DNA"/>
</dbReference>
<name>A0ABP9ZPN6_9GAMM</name>
<comment type="caution">
    <text evidence="1">The sequence shown here is derived from an EMBL/GenBank/DDBJ whole genome shotgun (WGS) entry which is preliminary data.</text>
</comment>
<accession>A0ABP9ZPN6</accession>
<organism evidence="1 2">
    <name type="scientific">Halopseudomonas sabulinigri</name>
    <dbReference type="NCBI Taxonomy" id="472181"/>
    <lineage>
        <taxon>Bacteria</taxon>
        <taxon>Pseudomonadati</taxon>
        <taxon>Pseudomonadota</taxon>
        <taxon>Gammaproteobacteria</taxon>
        <taxon>Pseudomonadales</taxon>
        <taxon>Pseudomonadaceae</taxon>
        <taxon>Halopseudomonas</taxon>
    </lineage>
</organism>
<dbReference type="Proteomes" id="UP001486808">
    <property type="component" value="Unassembled WGS sequence"/>
</dbReference>
<evidence type="ECO:0000313" key="2">
    <source>
        <dbReference type="Proteomes" id="UP001486808"/>
    </source>
</evidence>
<reference evidence="1 2" key="1">
    <citation type="submission" date="2024-04" db="EMBL/GenBank/DDBJ databases">
        <title>Draft genome sequence of Halopseudomonas sabulinigri NBRC 116187.</title>
        <authorList>
            <person name="Miyakawa T."/>
            <person name="Kusuya Y."/>
            <person name="Miura T."/>
        </authorList>
    </citation>
    <scope>NUCLEOTIDE SEQUENCE [LARGE SCALE GENOMIC DNA]</scope>
    <source>
        <strain evidence="1 2">4NH20-0042</strain>
    </source>
</reference>
<gene>
    <name evidence="1" type="ORF">NBRC116187_17760</name>
</gene>